<dbReference type="SUPFAM" id="SSF141091">
    <property type="entry name" value="L21p-like"/>
    <property type="match status" value="1"/>
</dbReference>
<evidence type="ECO:0000313" key="7">
    <source>
        <dbReference type="Proteomes" id="UP000178870"/>
    </source>
</evidence>
<accession>A0A1F7Z0S5</accession>
<keyword evidence="2 4" id="KW-0689">Ribosomal protein</keyword>
<keyword evidence="3 4" id="KW-0687">Ribonucleoprotein</keyword>
<evidence type="ECO:0000256" key="5">
    <source>
        <dbReference type="RuleBase" id="RU000562"/>
    </source>
</evidence>
<comment type="function">
    <text evidence="4 5">This protein binds to 23S rRNA in the presence of protein L20.</text>
</comment>
<sequence length="99" mass="11417">MKYAVIRIRGAQYKVTEKEEILVDKLGDTKLEPEVLLVRDEEKVKVGEPLVKGVKVTLKKLADEKGEKIHVFKYKAKSRYRKHIGSRAQLTRLQVVSIK</sequence>
<dbReference type="GO" id="GO:1990904">
    <property type="term" value="C:ribonucleoprotein complex"/>
    <property type="evidence" value="ECO:0007669"/>
    <property type="project" value="UniProtKB-KW"/>
</dbReference>
<evidence type="ECO:0000256" key="2">
    <source>
        <dbReference type="ARBA" id="ARBA00022980"/>
    </source>
</evidence>
<comment type="caution">
    <text evidence="6">The sequence shown here is derived from an EMBL/GenBank/DDBJ whole genome shotgun (WGS) entry which is preliminary data.</text>
</comment>
<dbReference type="GO" id="GO:0005840">
    <property type="term" value="C:ribosome"/>
    <property type="evidence" value="ECO:0007669"/>
    <property type="project" value="UniProtKB-KW"/>
</dbReference>
<dbReference type="GO" id="GO:0003735">
    <property type="term" value="F:structural constituent of ribosome"/>
    <property type="evidence" value="ECO:0007669"/>
    <property type="project" value="InterPro"/>
</dbReference>
<dbReference type="GO" id="GO:0005737">
    <property type="term" value="C:cytoplasm"/>
    <property type="evidence" value="ECO:0007669"/>
    <property type="project" value="UniProtKB-ARBA"/>
</dbReference>
<dbReference type="GO" id="GO:0019843">
    <property type="term" value="F:rRNA binding"/>
    <property type="evidence" value="ECO:0007669"/>
    <property type="project" value="UniProtKB-UniRule"/>
</dbReference>
<evidence type="ECO:0000256" key="4">
    <source>
        <dbReference type="HAMAP-Rule" id="MF_01363"/>
    </source>
</evidence>
<dbReference type="InterPro" id="IPR036164">
    <property type="entry name" value="bL21-like_sf"/>
</dbReference>
<evidence type="ECO:0000313" key="6">
    <source>
        <dbReference type="EMBL" id="OGM33246.1"/>
    </source>
</evidence>
<gene>
    <name evidence="4" type="primary">rplU</name>
    <name evidence="6" type="ORF">A2803_00145</name>
</gene>
<protein>
    <recommendedName>
        <fullName evidence="4">Large ribosomal subunit protein bL21</fullName>
    </recommendedName>
</protein>
<dbReference type="Proteomes" id="UP000178870">
    <property type="component" value="Unassembled WGS sequence"/>
</dbReference>
<dbReference type="HAMAP" id="MF_01363">
    <property type="entry name" value="Ribosomal_bL21"/>
    <property type="match status" value="1"/>
</dbReference>
<keyword evidence="4 5" id="KW-0699">rRNA-binding</keyword>
<dbReference type="Pfam" id="PF00829">
    <property type="entry name" value="Ribosomal_L21p"/>
    <property type="match status" value="1"/>
</dbReference>
<reference evidence="6 7" key="1">
    <citation type="journal article" date="2016" name="Nat. Commun.">
        <title>Thousands of microbial genomes shed light on interconnected biogeochemical processes in an aquifer system.</title>
        <authorList>
            <person name="Anantharaman K."/>
            <person name="Brown C.T."/>
            <person name="Hug L.A."/>
            <person name="Sharon I."/>
            <person name="Castelle C.J."/>
            <person name="Probst A.J."/>
            <person name="Thomas B.C."/>
            <person name="Singh A."/>
            <person name="Wilkins M.J."/>
            <person name="Karaoz U."/>
            <person name="Brodie E.L."/>
            <person name="Williams K.H."/>
            <person name="Hubbard S.S."/>
            <person name="Banfield J.F."/>
        </authorList>
    </citation>
    <scope>NUCLEOTIDE SEQUENCE [LARGE SCALE GENOMIC DNA]</scope>
</reference>
<proteinExistence type="inferred from homology"/>
<keyword evidence="4 5" id="KW-0694">RNA-binding</keyword>
<evidence type="ECO:0000256" key="3">
    <source>
        <dbReference type="ARBA" id="ARBA00023274"/>
    </source>
</evidence>
<organism evidence="6 7">
    <name type="scientific">Candidatus Woesebacteria bacterium RIFCSPHIGHO2_01_FULL_44_21</name>
    <dbReference type="NCBI Taxonomy" id="1802503"/>
    <lineage>
        <taxon>Bacteria</taxon>
        <taxon>Candidatus Woeseibacteriota</taxon>
    </lineage>
</organism>
<dbReference type="GO" id="GO:0006412">
    <property type="term" value="P:translation"/>
    <property type="evidence" value="ECO:0007669"/>
    <property type="project" value="UniProtKB-UniRule"/>
</dbReference>
<comment type="similarity">
    <text evidence="1 4 5">Belongs to the bacterial ribosomal protein bL21 family.</text>
</comment>
<dbReference type="NCBIfam" id="TIGR00061">
    <property type="entry name" value="L21"/>
    <property type="match status" value="1"/>
</dbReference>
<dbReference type="PANTHER" id="PTHR21349:SF0">
    <property type="entry name" value="LARGE RIBOSOMAL SUBUNIT PROTEIN BL21M"/>
    <property type="match status" value="1"/>
</dbReference>
<dbReference type="EMBL" id="MGGP01000005">
    <property type="protein sequence ID" value="OGM33246.1"/>
    <property type="molecule type" value="Genomic_DNA"/>
</dbReference>
<dbReference type="InterPro" id="IPR028909">
    <property type="entry name" value="bL21-like"/>
</dbReference>
<comment type="subunit">
    <text evidence="4">Part of the 50S ribosomal subunit. Contacts protein L20.</text>
</comment>
<dbReference type="PANTHER" id="PTHR21349">
    <property type="entry name" value="50S RIBOSOMAL PROTEIN L21"/>
    <property type="match status" value="1"/>
</dbReference>
<dbReference type="AlphaFoldDB" id="A0A1F7Z0S5"/>
<evidence type="ECO:0000256" key="1">
    <source>
        <dbReference type="ARBA" id="ARBA00008563"/>
    </source>
</evidence>
<dbReference type="InterPro" id="IPR001787">
    <property type="entry name" value="Ribosomal_bL21"/>
</dbReference>
<name>A0A1F7Z0S5_9BACT</name>